<dbReference type="Pfam" id="PF13041">
    <property type="entry name" value="PPR_2"/>
    <property type="match status" value="1"/>
</dbReference>
<dbReference type="NCBIfam" id="TIGR00756">
    <property type="entry name" value="PPR"/>
    <property type="match status" value="1"/>
</dbReference>
<comment type="caution">
    <text evidence="4">The sequence shown here is derived from an EMBL/GenBank/DDBJ whole genome shotgun (WGS) entry which is preliminary data.</text>
</comment>
<gene>
    <name evidence="4" type="ORF">RJT34_26906</name>
</gene>
<dbReference type="PANTHER" id="PTHR46128:SF211">
    <property type="entry name" value="PENTACOTRIPEPTIDE-REPEAT REGION OF PRORP DOMAIN-CONTAINING PROTEIN"/>
    <property type="match status" value="1"/>
</dbReference>
<dbReference type="InterPro" id="IPR011990">
    <property type="entry name" value="TPR-like_helical_dom_sf"/>
</dbReference>
<dbReference type="AlphaFoldDB" id="A0AAN9F7C6"/>
<evidence type="ECO:0008006" key="6">
    <source>
        <dbReference type="Google" id="ProtNLM"/>
    </source>
</evidence>
<protein>
    <recommendedName>
        <fullName evidence="6">Pentatricopeptide repeat-containing protein</fullName>
    </recommendedName>
</protein>
<dbReference type="InterPro" id="IPR002885">
    <property type="entry name" value="PPR_rpt"/>
</dbReference>
<dbReference type="InterPro" id="IPR050872">
    <property type="entry name" value="PPR_P_subfamily"/>
</dbReference>
<keyword evidence="5" id="KW-1185">Reference proteome</keyword>
<dbReference type="PANTHER" id="PTHR46128">
    <property type="entry name" value="MITOCHONDRIAL GROUP I INTRON SPLICING FACTOR CCM1"/>
    <property type="match status" value="1"/>
</dbReference>
<reference evidence="4 5" key="1">
    <citation type="submission" date="2024-01" db="EMBL/GenBank/DDBJ databases">
        <title>The genomes of 5 underutilized Papilionoideae crops provide insights into root nodulation and disease resistance.</title>
        <authorList>
            <person name="Yuan L."/>
        </authorList>
    </citation>
    <scope>NUCLEOTIDE SEQUENCE [LARGE SCALE GENOMIC DNA]</scope>
    <source>
        <strain evidence="4">LY-2023</strain>
        <tissue evidence="4">Leaf</tissue>
    </source>
</reference>
<evidence type="ECO:0000256" key="2">
    <source>
        <dbReference type="ARBA" id="ARBA00022737"/>
    </source>
</evidence>
<sequence>MAIALLKRMEDQRMWLTVYTYTILIDGLYKGGRLDNAQEVFQDLLTKGCHLNVHVLTAMINGLCKQTLLDDALALK</sequence>
<evidence type="ECO:0000256" key="3">
    <source>
        <dbReference type="PROSITE-ProRule" id="PRU00708"/>
    </source>
</evidence>
<evidence type="ECO:0000313" key="5">
    <source>
        <dbReference type="Proteomes" id="UP001359559"/>
    </source>
</evidence>
<evidence type="ECO:0000313" key="4">
    <source>
        <dbReference type="EMBL" id="KAK7271202.1"/>
    </source>
</evidence>
<feature type="repeat" description="PPR" evidence="3">
    <location>
        <begin position="17"/>
        <end position="51"/>
    </location>
</feature>
<proteinExistence type="inferred from homology"/>
<name>A0AAN9F7C6_CLITE</name>
<dbReference type="EMBL" id="JAYKXN010000007">
    <property type="protein sequence ID" value="KAK7271202.1"/>
    <property type="molecule type" value="Genomic_DNA"/>
</dbReference>
<comment type="similarity">
    <text evidence="1">Belongs to the PPR family. P subfamily.</text>
</comment>
<organism evidence="4 5">
    <name type="scientific">Clitoria ternatea</name>
    <name type="common">Butterfly pea</name>
    <dbReference type="NCBI Taxonomy" id="43366"/>
    <lineage>
        <taxon>Eukaryota</taxon>
        <taxon>Viridiplantae</taxon>
        <taxon>Streptophyta</taxon>
        <taxon>Embryophyta</taxon>
        <taxon>Tracheophyta</taxon>
        <taxon>Spermatophyta</taxon>
        <taxon>Magnoliopsida</taxon>
        <taxon>eudicotyledons</taxon>
        <taxon>Gunneridae</taxon>
        <taxon>Pentapetalae</taxon>
        <taxon>rosids</taxon>
        <taxon>fabids</taxon>
        <taxon>Fabales</taxon>
        <taxon>Fabaceae</taxon>
        <taxon>Papilionoideae</taxon>
        <taxon>50 kb inversion clade</taxon>
        <taxon>NPAAA clade</taxon>
        <taxon>indigoferoid/millettioid clade</taxon>
        <taxon>Phaseoleae</taxon>
        <taxon>Clitoria</taxon>
    </lineage>
</organism>
<evidence type="ECO:0000256" key="1">
    <source>
        <dbReference type="ARBA" id="ARBA00007626"/>
    </source>
</evidence>
<dbReference type="Proteomes" id="UP001359559">
    <property type="component" value="Unassembled WGS sequence"/>
</dbReference>
<dbReference type="PROSITE" id="PS51375">
    <property type="entry name" value="PPR"/>
    <property type="match status" value="1"/>
</dbReference>
<dbReference type="Gene3D" id="1.25.40.10">
    <property type="entry name" value="Tetratricopeptide repeat domain"/>
    <property type="match status" value="1"/>
</dbReference>
<keyword evidence="2" id="KW-0677">Repeat</keyword>
<accession>A0AAN9F7C6</accession>